<sequence length="118" mass="12788">MIYQNKVKAIGSGISEFEGANFLIIFGDSAPDELKDYCYSVDVTPINGTIQPGQTLKFDDQEYKITAVGSEVPLTLSGLGHCTIRFDGQTNPELAGTLYVEAKPMPDIKVGTVIQIDD</sequence>
<evidence type="ECO:0000256" key="1">
    <source>
        <dbReference type="PROSITE-ProRule" id="PRU00420"/>
    </source>
</evidence>
<dbReference type="PANTHER" id="PTHR40398:SF1">
    <property type="entry name" value="PTS SYSTEM GLUCITOL_SORBITOL-SPECIFIC EIIA COMPONENT"/>
    <property type="match status" value="1"/>
</dbReference>
<comment type="caution">
    <text evidence="1">Lacks conserved residue(s) required for the propagation of feature annotation.</text>
</comment>
<accession>A0A7W8CZD7</accession>
<comment type="caution">
    <text evidence="2">The sequence shown here is derived from an EMBL/GenBank/DDBJ whole genome shotgun (WGS) entry which is preliminary data.</text>
</comment>
<dbReference type="InterPro" id="IPR004716">
    <property type="entry name" value="PTS_IIA_glucitol/sorbitol-sp"/>
</dbReference>
<reference evidence="2 3" key="1">
    <citation type="submission" date="2020-08" db="EMBL/GenBank/DDBJ databases">
        <title>Genomic Encyclopedia of Type Strains, Phase IV (KMG-IV): sequencing the most valuable type-strain genomes for metagenomic binning, comparative biology and taxonomic classification.</title>
        <authorList>
            <person name="Goeker M."/>
        </authorList>
    </citation>
    <scope>NUCLEOTIDE SEQUENCE [LARGE SCALE GENOMIC DNA]</scope>
    <source>
        <strain evidence="2 3">DSM 25799</strain>
    </source>
</reference>
<dbReference type="Proteomes" id="UP000539953">
    <property type="component" value="Unassembled WGS sequence"/>
</dbReference>
<evidence type="ECO:0000313" key="2">
    <source>
        <dbReference type="EMBL" id="MBB5183139.1"/>
    </source>
</evidence>
<dbReference type="GO" id="GO:0009401">
    <property type="term" value="P:phosphoenolpyruvate-dependent sugar phosphotransferase system"/>
    <property type="evidence" value="ECO:0007669"/>
    <property type="project" value="InterPro"/>
</dbReference>
<dbReference type="GO" id="GO:0005737">
    <property type="term" value="C:cytoplasm"/>
    <property type="evidence" value="ECO:0007669"/>
    <property type="project" value="InterPro"/>
</dbReference>
<proteinExistence type="predicted"/>
<dbReference type="Gene3D" id="2.40.33.40">
    <property type="entry name" value="Phosphotransferase system, glucitol/sorbitol-specific IIA component"/>
    <property type="match status" value="1"/>
</dbReference>
<protein>
    <submittedName>
        <fullName evidence="2">PTS system glucitol/sorbitol-specific IIA component</fullName>
    </submittedName>
</protein>
<name>A0A7W8CZD7_9FIRM</name>
<dbReference type="SUPFAM" id="SSF141530">
    <property type="entry name" value="PTSIIA/GutA-like"/>
    <property type="match status" value="1"/>
</dbReference>
<dbReference type="GO" id="GO:0008982">
    <property type="term" value="F:protein-N(PI)-phosphohistidine-sugar phosphotransferase activity"/>
    <property type="evidence" value="ECO:0007669"/>
    <property type="project" value="InterPro"/>
</dbReference>
<organism evidence="2 3">
    <name type="scientific">Catenisphaera adipataccumulans</name>
    <dbReference type="NCBI Taxonomy" id="700500"/>
    <lineage>
        <taxon>Bacteria</taxon>
        <taxon>Bacillati</taxon>
        <taxon>Bacillota</taxon>
        <taxon>Erysipelotrichia</taxon>
        <taxon>Erysipelotrichales</taxon>
        <taxon>Erysipelotrichaceae</taxon>
        <taxon>Catenisphaera</taxon>
    </lineage>
</organism>
<gene>
    <name evidence="2" type="ORF">HNQ47_001159</name>
</gene>
<dbReference type="AlphaFoldDB" id="A0A7W8CZD7"/>
<dbReference type="PANTHER" id="PTHR40398">
    <property type="entry name" value="PTS SYSTEM GLUCITOL/SORBITOL-SPECIFIC EIIA COMPONENT"/>
    <property type="match status" value="1"/>
</dbReference>
<dbReference type="EMBL" id="JACHHK010000003">
    <property type="protein sequence ID" value="MBB5183139.1"/>
    <property type="molecule type" value="Genomic_DNA"/>
</dbReference>
<dbReference type="PROSITE" id="PS51097">
    <property type="entry name" value="PTS_EIIA_TYPE_5"/>
    <property type="match status" value="1"/>
</dbReference>
<evidence type="ECO:0000313" key="3">
    <source>
        <dbReference type="Proteomes" id="UP000539953"/>
    </source>
</evidence>
<dbReference type="InterPro" id="IPR036665">
    <property type="entry name" value="PTS_IIA_glucitol/sorbitol_sf"/>
</dbReference>
<dbReference type="GO" id="GO:0016301">
    <property type="term" value="F:kinase activity"/>
    <property type="evidence" value="ECO:0007669"/>
    <property type="project" value="TreeGrafter"/>
</dbReference>
<keyword evidence="3" id="KW-1185">Reference proteome</keyword>
<dbReference type="RefSeq" id="WP_183328427.1">
    <property type="nucleotide sequence ID" value="NZ_JACHHK010000003.1"/>
</dbReference>
<dbReference type="Pfam" id="PF03829">
    <property type="entry name" value="PTSIIA_gutA"/>
    <property type="match status" value="1"/>
</dbReference>